<accession>A0A1A9GSH2</accession>
<feature type="compositionally biased region" description="Low complexity" evidence="1">
    <location>
        <begin position="68"/>
        <end position="89"/>
    </location>
</feature>
<evidence type="ECO:0000313" key="3">
    <source>
        <dbReference type="EMBL" id="ANH40552.1"/>
    </source>
</evidence>
<evidence type="ECO:0000256" key="2">
    <source>
        <dbReference type="SAM" id="Phobius"/>
    </source>
</evidence>
<proteinExistence type="predicted"/>
<sequence length="89" mass="9262">MLAVWSSGLFVLRIVLTFSELFLTPDLSDDGPGKDVYAFTLWLALALVVILAMIQLGAAAFKREGASRGRSSAPASSSWSAPAGSATAS</sequence>
<feature type="transmembrane region" description="Helical" evidence="2">
    <location>
        <begin position="41"/>
        <end position="61"/>
    </location>
</feature>
<organism evidence="3 4">
    <name type="scientific">Nocardioides dokdonensis FR1436</name>
    <dbReference type="NCBI Taxonomy" id="1300347"/>
    <lineage>
        <taxon>Bacteria</taxon>
        <taxon>Bacillati</taxon>
        <taxon>Actinomycetota</taxon>
        <taxon>Actinomycetes</taxon>
        <taxon>Propionibacteriales</taxon>
        <taxon>Nocardioidaceae</taxon>
        <taxon>Nocardioides</taxon>
    </lineage>
</organism>
<name>A0A1A9GSH2_9ACTN</name>
<evidence type="ECO:0000313" key="4">
    <source>
        <dbReference type="Proteomes" id="UP000077868"/>
    </source>
</evidence>
<dbReference type="AlphaFoldDB" id="A0A1A9GSH2"/>
<dbReference type="EMBL" id="CP015079">
    <property type="protein sequence ID" value="ANH40552.1"/>
    <property type="molecule type" value="Genomic_DNA"/>
</dbReference>
<dbReference type="Proteomes" id="UP000077868">
    <property type="component" value="Chromosome"/>
</dbReference>
<dbReference type="KEGG" id="ndk:I601_4157"/>
<reference evidence="3 4" key="1">
    <citation type="submission" date="2016-03" db="EMBL/GenBank/DDBJ databases">
        <title>Complete genome sequence of a soil Actinobacterium, Nocardioides dokdonensis FR1436.</title>
        <authorList>
            <person name="Kwon S.-K."/>
            <person name="Kim K."/>
            <person name="Kim J.F."/>
        </authorList>
    </citation>
    <scope>NUCLEOTIDE SEQUENCE [LARGE SCALE GENOMIC DNA]</scope>
    <source>
        <strain evidence="3 4">FR1436</strain>
    </source>
</reference>
<keyword evidence="2" id="KW-0812">Transmembrane</keyword>
<evidence type="ECO:0000256" key="1">
    <source>
        <dbReference type="SAM" id="MobiDB-lite"/>
    </source>
</evidence>
<feature type="region of interest" description="Disordered" evidence="1">
    <location>
        <begin position="67"/>
        <end position="89"/>
    </location>
</feature>
<protein>
    <submittedName>
        <fullName evidence="3">Uncharacterized protein</fullName>
    </submittedName>
</protein>
<gene>
    <name evidence="3" type="ORF">I601_4157</name>
</gene>
<keyword evidence="2" id="KW-1133">Transmembrane helix</keyword>
<keyword evidence="4" id="KW-1185">Reference proteome</keyword>
<keyword evidence="2" id="KW-0472">Membrane</keyword>
<dbReference type="PATRIC" id="fig|1300347.3.peg.4170"/>